<comment type="cofactor">
    <cofactor evidence="10">
        <name>K(+)</name>
        <dbReference type="ChEBI" id="CHEBI:29103"/>
    </cofactor>
    <text evidence="10">Binds 1 potassium ion per subunit.</text>
</comment>
<dbReference type="Pfam" id="PF00438">
    <property type="entry name" value="S-AdoMet_synt_N"/>
    <property type="match status" value="1"/>
</dbReference>
<accession>A0A0A8HQB9</accession>
<evidence type="ECO:0000256" key="8">
    <source>
        <dbReference type="ARBA" id="ARBA00022842"/>
    </source>
</evidence>
<dbReference type="GO" id="GO:0005737">
    <property type="term" value="C:cytoplasm"/>
    <property type="evidence" value="ECO:0007669"/>
    <property type="project" value="UniProtKB-SubCell"/>
</dbReference>
<evidence type="ECO:0000256" key="6">
    <source>
        <dbReference type="ARBA" id="ARBA00022741"/>
    </source>
</evidence>
<evidence type="ECO:0000256" key="1">
    <source>
        <dbReference type="ARBA" id="ARBA00005224"/>
    </source>
</evidence>
<dbReference type="GO" id="GO:0004478">
    <property type="term" value="F:methionine adenosyltransferase activity"/>
    <property type="evidence" value="ECO:0007669"/>
    <property type="project" value="UniProtKB-UniRule"/>
</dbReference>
<evidence type="ECO:0000256" key="5">
    <source>
        <dbReference type="ARBA" id="ARBA00022723"/>
    </source>
</evidence>
<feature type="binding site" evidence="10">
    <location>
        <position position="278"/>
    </location>
    <ligand>
        <name>ATP</name>
        <dbReference type="ChEBI" id="CHEBI:30616"/>
        <note>ligand shared between two neighboring subunits</note>
    </ligand>
</feature>
<evidence type="ECO:0000256" key="11">
    <source>
        <dbReference type="RuleBase" id="RU000542"/>
    </source>
</evidence>
<dbReference type="AlphaFoldDB" id="A0A0A8HQB9"/>
<dbReference type="Pfam" id="PF02772">
    <property type="entry name" value="S-AdoMet_synt_M"/>
    <property type="match status" value="1"/>
</dbReference>
<feature type="binding site" evidence="10">
    <location>
        <position position="274"/>
    </location>
    <ligand>
        <name>ATP</name>
        <dbReference type="ChEBI" id="CHEBI:30616"/>
        <note>ligand shared between two neighboring subunits</note>
    </ligand>
</feature>
<feature type="binding site" description="in other chain" evidence="10">
    <location>
        <begin position="257"/>
        <end position="258"/>
    </location>
    <ligand>
        <name>ATP</name>
        <dbReference type="ChEBI" id="CHEBI:30616"/>
        <note>ligand shared between two neighboring subunits</note>
    </ligand>
</feature>
<dbReference type="InterPro" id="IPR002133">
    <property type="entry name" value="S-AdoMet_synthetase"/>
</dbReference>
<keyword evidence="9 10" id="KW-0630">Potassium</keyword>
<dbReference type="UniPathway" id="UPA00315">
    <property type="reaction ID" value="UER00080"/>
</dbReference>
<keyword evidence="8 10" id="KW-0460">Magnesium</keyword>
<comment type="function">
    <text evidence="10">Catalyzes the formation of S-adenosylmethionine (AdoMet) from methionine and ATP. The overall synthetic reaction is composed of two sequential steps, AdoMet formation and the subsequent tripolyphosphate hydrolysis which occurs prior to release of AdoMet from the enzyme.</text>
</comment>
<dbReference type="GO" id="GO:0005524">
    <property type="term" value="F:ATP binding"/>
    <property type="evidence" value="ECO:0007669"/>
    <property type="project" value="UniProtKB-UniRule"/>
</dbReference>
<feature type="binding site" evidence="10">
    <location>
        <position position="45"/>
    </location>
    <ligand>
        <name>K(+)</name>
        <dbReference type="ChEBI" id="CHEBI:29103"/>
    </ligand>
</feature>
<keyword evidence="7 10" id="KW-0067">ATP-binding</keyword>
<dbReference type="InterPro" id="IPR022628">
    <property type="entry name" value="S-AdoMet_synt_N"/>
</dbReference>
<feature type="binding site" description="in other chain" evidence="10">
    <location>
        <begin position="175"/>
        <end position="177"/>
    </location>
    <ligand>
        <name>ATP</name>
        <dbReference type="ChEBI" id="CHEBI:30616"/>
        <note>ligand shared between two neighboring subunits</note>
    </ligand>
</feature>
<feature type="binding site" description="in other chain" evidence="10">
    <location>
        <position position="58"/>
    </location>
    <ligand>
        <name>L-methionine</name>
        <dbReference type="ChEBI" id="CHEBI:57844"/>
        <note>ligand shared between two neighboring subunits</note>
    </ligand>
</feature>
<keyword evidence="10" id="KW-0963">Cytoplasm</keyword>
<keyword evidence="4 10" id="KW-0808">Transferase</keyword>
<name>A0A0A8HQB9_STAHY</name>
<protein>
    <recommendedName>
        <fullName evidence="10">S-adenosylmethionine synthase</fullName>
        <shortName evidence="10">AdoMet synthase</shortName>
        <ecNumber evidence="10">2.5.1.6</ecNumber>
    </recommendedName>
    <alternativeName>
        <fullName evidence="10">MAT</fullName>
    </alternativeName>
    <alternativeName>
        <fullName evidence="10">Methionine adenosyltransferase</fullName>
    </alternativeName>
</protein>
<dbReference type="SUPFAM" id="SSF55973">
    <property type="entry name" value="S-adenosylmethionine synthetase"/>
    <property type="match status" value="3"/>
</dbReference>
<dbReference type="InterPro" id="IPR022636">
    <property type="entry name" value="S-AdoMet_synthetase_sfam"/>
</dbReference>
<dbReference type="PANTHER" id="PTHR11964">
    <property type="entry name" value="S-ADENOSYLMETHIONINE SYNTHETASE"/>
    <property type="match status" value="1"/>
</dbReference>
<dbReference type="InterPro" id="IPR022630">
    <property type="entry name" value="S-AdoMet_synt_C"/>
</dbReference>
<gene>
    <name evidence="10" type="primary">metK</name>
    <name evidence="13" type="ORF">BUZ57_01770</name>
</gene>
<comment type="catalytic activity">
    <reaction evidence="10">
        <text>L-methionine + ATP + H2O = S-adenosyl-L-methionine + phosphate + diphosphate</text>
        <dbReference type="Rhea" id="RHEA:21080"/>
        <dbReference type="ChEBI" id="CHEBI:15377"/>
        <dbReference type="ChEBI" id="CHEBI:30616"/>
        <dbReference type="ChEBI" id="CHEBI:33019"/>
        <dbReference type="ChEBI" id="CHEBI:43474"/>
        <dbReference type="ChEBI" id="CHEBI:57844"/>
        <dbReference type="ChEBI" id="CHEBI:59789"/>
        <dbReference type="EC" id="2.5.1.6"/>
    </reaction>
</comment>
<evidence type="ECO:0000256" key="12">
    <source>
        <dbReference type="RuleBase" id="RU004462"/>
    </source>
</evidence>
<dbReference type="KEGG" id="shu:SHYC_05715"/>
<feature type="binding site" evidence="10">
    <location>
        <position position="251"/>
    </location>
    <ligand>
        <name>ATP</name>
        <dbReference type="ChEBI" id="CHEBI:30616"/>
        <note>ligand shared between two neighboring subunits</note>
    </ligand>
</feature>
<feature type="binding site" description="in other chain" evidence="10">
    <location>
        <position position="101"/>
    </location>
    <ligand>
        <name>L-methionine</name>
        <dbReference type="ChEBI" id="CHEBI:57844"/>
        <note>ligand shared between two neighboring subunits</note>
    </ligand>
</feature>
<dbReference type="HAMAP" id="MF_00086">
    <property type="entry name" value="S_AdoMet_synth1"/>
    <property type="match status" value="1"/>
</dbReference>
<evidence type="ECO:0000313" key="14">
    <source>
        <dbReference type="Proteomes" id="UP000285625"/>
    </source>
</evidence>
<comment type="cofactor">
    <cofactor evidence="10">
        <name>Mg(2+)</name>
        <dbReference type="ChEBI" id="CHEBI:18420"/>
    </cofactor>
    <text evidence="10">Binds 2 divalent ions per subunit.</text>
</comment>
<dbReference type="Proteomes" id="UP000285625">
    <property type="component" value="Unassembled WGS sequence"/>
</dbReference>
<evidence type="ECO:0000256" key="9">
    <source>
        <dbReference type="ARBA" id="ARBA00022958"/>
    </source>
</evidence>
<feature type="region of interest" description="Flexible loop" evidence="10">
    <location>
        <begin position="101"/>
        <end position="111"/>
    </location>
</feature>
<feature type="binding site" description="in other chain" evidence="10">
    <location>
        <position position="17"/>
    </location>
    <ligand>
        <name>ATP</name>
        <dbReference type="ChEBI" id="CHEBI:30616"/>
        <note>ligand shared between two neighboring subunits</note>
    </ligand>
</feature>
<dbReference type="Gene3D" id="3.30.300.10">
    <property type="match status" value="3"/>
</dbReference>
<dbReference type="GO" id="GO:0000287">
    <property type="term" value="F:magnesium ion binding"/>
    <property type="evidence" value="ECO:0007669"/>
    <property type="project" value="UniProtKB-UniRule"/>
</dbReference>
<dbReference type="NCBIfam" id="TIGR01034">
    <property type="entry name" value="metK"/>
    <property type="match status" value="1"/>
</dbReference>
<dbReference type="EC" id="2.5.1.6" evidence="10"/>
<keyword evidence="6 10" id="KW-0547">Nucleotide-binding</keyword>
<comment type="caution">
    <text evidence="13">The sequence shown here is derived from an EMBL/GenBank/DDBJ whole genome shotgun (WGS) entry which is preliminary data.</text>
</comment>
<dbReference type="InterPro" id="IPR022631">
    <property type="entry name" value="ADOMET_SYNTHASE_CS"/>
</dbReference>
<organism evidence="13 14">
    <name type="scientific">Staphylococcus hyicus</name>
    <dbReference type="NCBI Taxonomy" id="1284"/>
    <lineage>
        <taxon>Bacteria</taxon>
        <taxon>Bacillati</taxon>
        <taxon>Bacillota</taxon>
        <taxon>Bacilli</taxon>
        <taxon>Bacillales</taxon>
        <taxon>Staphylococcaceae</taxon>
        <taxon>Staphylococcus</taxon>
    </lineage>
</organism>
<dbReference type="EMBL" id="QXVO01000003">
    <property type="protein sequence ID" value="RIO47522.1"/>
    <property type="molecule type" value="Genomic_DNA"/>
</dbReference>
<comment type="subunit">
    <text evidence="10">Homotetramer; dimer of dimers.</text>
</comment>
<comment type="subcellular location">
    <subcellularLocation>
        <location evidence="10 11">Cytoplasm</location>
    </subcellularLocation>
</comment>
<dbReference type="GO" id="GO:0006730">
    <property type="term" value="P:one-carbon metabolic process"/>
    <property type="evidence" value="ECO:0007669"/>
    <property type="project" value="UniProtKB-KW"/>
</dbReference>
<reference evidence="13 14" key="1">
    <citation type="journal article" date="2016" name="Front. Microbiol.">
        <title>Comprehensive Phylogenetic Analysis of Bovine Non-aureus Staphylococci Species Based on Whole-Genome Sequencing.</title>
        <authorList>
            <person name="Naushad S."/>
            <person name="Barkema H.W."/>
            <person name="Luby C."/>
            <person name="Condas L.A."/>
            <person name="Nobrega D.B."/>
            <person name="Carson D.A."/>
            <person name="De Buck J."/>
        </authorList>
    </citation>
    <scope>NUCLEOTIDE SEQUENCE [LARGE SCALE GENOMIC DNA]</scope>
    <source>
        <strain evidence="13 14">SNUC 5959</strain>
    </source>
</reference>
<dbReference type="RefSeq" id="WP_039645157.1">
    <property type="nucleotide sequence ID" value="NZ_CP008747.1"/>
</dbReference>
<feature type="binding site" description="in other chain" evidence="10">
    <location>
        <position position="282"/>
    </location>
    <ligand>
        <name>L-methionine</name>
        <dbReference type="ChEBI" id="CHEBI:57844"/>
        <note>ligand shared between two neighboring subunits</note>
    </ligand>
</feature>
<evidence type="ECO:0000256" key="10">
    <source>
        <dbReference type="HAMAP-Rule" id="MF_00086"/>
    </source>
</evidence>
<evidence type="ECO:0000256" key="7">
    <source>
        <dbReference type="ARBA" id="ARBA00022840"/>
    </source>
</evidence>
<dbReference type="Pfam" id="PF02773">
    <property type="entry name" value="S-AdoMet_synt_C"/>
    <property type="match status" value="1"/>
</dbReference>
<dbReference type="GO" id="GO:0006556">
    <property type="term" value="P:S-adenosylmethionine biosynthetic process"/>
    <property type="evidence" value="ECO:0007669"/>
    <property type="project" value="UniProtKB-UniRule"/>
</dbReference>
<sequence>MTYNRRLFTSESVTEGHPDKIADQISDAILDEILKGDPNARVACETTVTTGMALIAGEITTSTYVDIPKVVRETVKEIGYTRAKYGYDYKTMSVLTAIDEQSPDIAQGVDRALEYRDQDQDEVLNIGAGDQGLMFGYATNETDTFMPLPIDLSHKLSKRLTTVRKDGTLSYLRPDGKVQVTVEYDENNHPKRVDTIVISSQHHEDIELEDIQEDLKKHVIYPTVEDHLIDKDTKFFINPTGRFVIGGPQGDAGLTGRKIIVDTYGGYARHGGGAFSGKDPTKVDRSAAYAARYVAKNIVAAELADKCEVQIAYAIGVAQPVSIAIDTFGTGKVSENILIEAVRQNFDLRPAGIIKMLDLQRPIYKQTAAYGHFGRNDIDVPWEKTNKIDILKEAVETLK</sequence>
<keyword evidence="3 10" id="KW-0554">One-carbon metabolism</keyword>
<keyword evidence="5 10" id="KW-0479">Metal-binding</keyword>
<feature type="binding site" evidence="10">
    <location>
        <position position="19"/>
    </location>
    <ligand>
        <name>Mg(2+)</name>
        <dbReference type="ChEBI" id="CHEBI:18420"/>
    </ligand>
</feature>
<dbReference type="PROSITE" id="PS00376">
    <property type="entry name" value="ADOMET_SYNTHASE_1"/>
    <property type="match status" value="1"/>
</dbReference>
<comment type="similarity">
    <text evidence="2 10 12">Belongs to the AdoMet synthase family.</text>
</comment>
<feature type="binding site" evidence="10">
    <location>
        <position position="251"/>
    </location>
    <ligand>
        <name>L-methionine</name>
        <dbReference type="ChEBI" id="CHEBI:57844"/>
        <note>ligand shared between two neighboring subunits</note>
    </ligand>
</feature>
<evidence type="ECO:0000256" key="2">
    <source>
        <dbReference type="ARBA" id="ARBA00009685"/>
    </source>
</evidence>
<dbReference type="CDD" id="cd18079">
    <property type="entry name" value="S-AdoMet_synt"/>
    <property type="match status" value="1"/>
</dbReference>
<dbReference type="GeneID" id="41072939"/>
<proteinExistence type="inferred from homology"/>
<evidence type="ECO:0000256" key="3">
    <source>
        <dbReference type="ARBA" id="ARBA00022563"/>
    </source>
</evidence>
<dbReference type="FunFam" id="3.30.300.10:FF:000004">
    <property type="entry name" value="S-adenosylmethionine synthase"/>
    <property type="match status" value="1"/>
</dbReference>
<dbReference type="HOGENOM" id="CLU_041802_1_1_9"/>
<dbReference type="FunFam" id="3.30.300.10:FF:000003">
    <property type="entry name" value="S-adenosylmethionine synthase"/>
    <property type="match status" value="1"/>
</dbReference>
<dbReference type="STRING" id="1284.SHYC_05715"/>
<evidence type="ECO:0000256" key="4">
    <source>
        <dbReference type="ARBA" id="ARBA00022679"/>
    </source>
</evidence>
<dbReference type="PROSITE" id="PS00377">
    <property type="entry name" value="ADOMET_SYNTHASE_2"/>
    <property type="match status" value="1"/>
</dbReference>
<dbReference type="InterPro" id="IPR022629">
    <property type="entry name" value="S-AdoMet_synt_central"/>
</dbReference>
<dbReference type="PIRSF" id="PIRSF000497">
    <property type="entry name" value="MAT"/>
    <property type="match status" value="1"/>
</dbReference>
<evidence type="ECO:0000313" key="13">
    <source>
        <dbReference type="EMBL" id="RIO47522.1"/>
    </source>
</evidence>
<feature type="binding site" description="in other chain" evidence="10">
    <location>
        <begin position="242"/>
        <end position="243"/>
    </location>
    <ligand>
        <name>ATP</name>
        <dbReference type="ChEBI" id="CHEBI:30616"/>
        <note>ligand shared between two neighboring subunits</note>
    </ligand>
</feature>
<comment type="pathway">
    <text evidence="1 10">Amino-acid biosynthesis; S-adenosyl-L-methionine biosynthesis; S-adenosyl-L-methionine from L-methionine: step 1/1.</text>
</comment>